<organism evidence="2">
    <name type="scientific">Siphoviridae sp. ctGa111</name>
    <dbReference type="NCBI Taxonomy" id="2825413"/>
    <lineage>
        <taxon>Viruses</taxon>
        <taxon>Duplodnaviria</taxon>
        <taxon>Heunggongvirae</taxon>
        <taxon>Uroviricota</taxon>
        <taxon>Caudoviricetes</taxon>
    </lineage>
</organism>
<name>A0A8S5VDF2_9CAUD</name>
<dbReference type="EMBL" id="BK016245">
    <property type="protein sequence ID" value="DAG04809.1"/>
    <property type="molecule type" value="Genomic_DNA"/>
</dbReference>
<keyword evidence="1" id="KW-0812">Transmembrane</keyword>
<keyword evidence="1" id="KW-1133">Transmembrane helix</keyword>
<proteinExistence type="predicted"/>
<keyword evidence="1" id="KW-0472">Membrane</keyword>
<feature type="transmembrane region" description="Helical" evidence="1">
    <location>
        <begin position="6"/>
        <end position="29"/>
    </location>
</feature>
<evidence type="ECO:0000256" key="1">
    <source>
        <dbReference type="SAM" id="Phobius"/>
    </source>
</evidence>
<accession>A0A8S5VDF2</accession>
<sequence>MNIDYATAIGLVLQLVGDVIAGIGLCIAIRHSKDNCDK</sequence>
<protein>
    <submittedName>
        <fullName evidence="2">Uncharacterized protein</fullName>
    </submittedName>
</protein>
<reference evidence="2" key="1">
    <citation type="journal article" date="2021" name="Proc. Natl. Acad. Sci. U.S.A.">
        <title>A Catalog of Tens of Thousands of Viruses from Human Metagenomes Reveals Hidden Associations with Chronic Diseases.</title>
        <authorList>
            <person name="Tisza M.J."/>
            <person name="Buck C.B."/>
        </authorList>
    </citation>
    <scope>NUCLEOTIDE SEQUENCE</scope>
    <source>
        <strain evidence="2">CtGa111</strain>
    </source>
</reference>
<evidence type="ECO:0000313" key="2">
    <source>
        <dbReference type="EMBL" id="DAG04809.1"/>
    </source>
</evidence>